<feature type="compositionally biased region" description="Basic and acidic residues" evidence="1">
    <location>
        <begin position="84"/>
        <end position="93"/>
    </location>
</feature>
<evidence type="ECO:0000313" key="2">
    <source>
        <dbReference type="EMBL" id="KAL1248179.1"/>
    </source>
</evidence>
<protein>
    <submittedName>
        <fullName evidence="2">Uncharacterized protein</fullName>
    </submittedName>
</protein>
<evidence type="ECO:0000313" key="3">
    <source>
        <dbReference type="Proteomes" id="UP001558613"/>
    </source>
</evidence>
<dbReference type="Proteomes" id="UP001558613">
    <property type="component" value="Unassembled WGS sequence"/>
</dbReference>
<feature type="region of interest" description="Disordered" evidence="1">
    <location>
        <begin position="59"/>
        <end position="108"/>
    </location>
</feature>
<evidence type="ECO:0000256" key="1">
    <source>
        <dbReference type="SAM" id="MobiDB-lite"/>
    </source>
</evidence>
<name>A0ABR3L5I5_9TELE</name>
<gene>
    <name evidence="2" type="ORF">QQF64_021497</name>
</gene>
<sequence length="108" mass="12244">MLQAAAGVTKHIAFKKNSSNTSALALLLYFQPQRFTDLTNSCERLATEDSRFNETKLKTLHQSRQTDGPREFKGVRRSFHIKANSRESKRTETRAAGSTEASETRHMN</sequence>
<reference evidence="2 3" key="1">
    <citation type="submission" date="2023-09" db="EMBL/GenBank/DDBJ databases">
        <authorList>
            <person name="Wang M."/>
        </authorList>
    </citation>
    <scope>NUCLEOTIDE SEQUENCE [LARGE SCALE GENOMIC DNA]</scope>
    <source>
        <strain evidence="2">GT-2023</strain>
        <tissue evidence="2">Liver</tissue>
    </source>
</reference>
<organism evidence="2 3">
    <name type="scientific">Cirrhinus molitorella</name>
    <name type="common">mud carp</name>
    <dbReference type="NCBI Taxonomy" id="172907"/>
    <lineage>
        <taxon>Eukaryota</taxon>
        <taxon>Metazoa</taxon>
        <taxon>Chordata</taxon>
        <taxon>Craniata</taxon>
        <taxon>Vertebrata</taxon>
        <taxon>Euteleostomi</taxon>
        <taxon>Actinopterygii</taxon>
        <taxon>Neopterygii</taxon>
        <taxon>Teleostei</taxon>
        <taxon>Ostariophysi</taxon>
        <taxon>Cypriniformes</taxon>
        <taxon>Cyprinidae</taxon>
        <taxon>Labeoninae</taxon>
        <taxon>Labeonini</taxon>
        <taxon>Cirrhinus</taxon>
    </lineage>
</organism>
<comment type="caution">
    <text evidence="2">The sequence shown here is derived from an EMBL/GenBank/DDBJ whole genome shotgun (WGS) entry which is preliminary data.</text>
</comment>
<keyword evidence="3" id="KW-1185">Reference proteome</keyword>
<accession>A0ABR3L5I5</accession>
<dbReference type="EMBL" id="JAYMGO010000024">
    <property type="protein sequence ID" value="KAL1248179.1"/>
    <property type="molecule type" value="Genomic_DNA"/>
</dbReference>
<proteinExistence type="predicted"/>